<accession>A0ACC2V8L2</accession>
<sequence>MITPTTGTSSILFPPLVTPTPTPTPGTATATAAAAAATDTKDGIIISSGSGSGSGTASTSSSTMTGVINSSAAASTSRQPPAQAQAQGRPMIYTAGLGSLRGQGAGSGHERQGERQGERERERDEMGPARRSGSAGYAHGYGGQRLTTHPRTSDQTHPAPAPAPAPASAPPAPHPPPTTTIFTSSSNPGNIPSRPLTTREAQLVDHLVRLQLFLATAPGSWQQYGTIPSGTEVYPMHNPWAAPFPSNTPASASASATNPNSSTNASNPQHNNNPNNHTSAAAAAQAAAQADAISFVSSPHPALNRFLLPNGEHVSCVYWNGLYQITGTDIVRALAFRFEAFGRPVKTAMVKKFEEGVFSDLRNLKPGEDASLEKPKSEFLDLLFKYGCIRTQKKQKVFYWFSVPHDRLFLDALERDLKREKDGQSPTTEVIGEPARSFRWDPSRSLFEQFAATETGRSSSVSLIDPVDPAAPGSQSATQTSPLPPASASSHSGRPPPPHTPYEALPQLPLPSGKDYRLQPTTVSLFEGSPAYKQRKKKGARGTPGTGLGKGETGERSGLRRGFVGTRSEGDADADMEGDDGDADGDADDADGEADPDADAQNPEEDGEEEAQDSRGESEVSGQDSTNTQTYRPSHVPYPAAAPLYAPMPMSSTAMGPVPQTATPVLDPSVSRYLQGNYGLAPMQGFSTGSASAASLHVDPNTSYNPAAYAIPEIDQKPYITHHGGWQVPYLPVLHDPQNYAQSHAYAMAGTSQPLPYVVPAVGTKRTFSQSTQESEYAQESAGSDSGSAGAPGRMFQCPLETCSRLFKRLEHLKRHVRTHTQERPYTCSYCGKGFSRSDNLTQHVKIHAKAASRGERGKTELTDDEQEMAAKILEGRVGVTDGNVMMNGVELPYPIYNTRGYVTDDSMYANAGNHMERGRYLAHMRSSMPPPPLIPTRPTYYQAMPQEMQYHPVQAQGMYRSASAHPYLLESSGQSSHFSAGSSLSRSQTRSPPLPLANQRYPTTIMPERMSITGIPANGQQYFAKAASVANPTLSVDIQQIP</sequence>
<organism evidence="1 2">
    <name type="scientific">Naganishia friedmannii</name>
    <dbReference type="NCBI Taxonomy" id="89922"/>
    <lineage>
        <taxon>Eukaryota</taxon>
        <taxon>Fungi</taxon>
        <taxon>Dikarya</taxon>
        <taxon>Basidiomycota</taxon>
        <taxon>Agaricomycotina</taxon>
        <taxon>Tremellomycetes</taxon>
        <taxon>Filobasidiales</taxon>
        <taxon>Filobasidiaceae</taxon>
        <taxon>Naganishia</taxon>
    </lineage>
</organism>
<dbReference type="EMBL" id="JASBWT010000023">
    <property type="protein sequence ID" value="KAJ9094991.1"/>
    <property type="molecule type" value="Genomic_DNA"/>
</dbReference>
<protein>
    <submittedName>
        <fullName evidence="1">Uncharacterized protein</fullName>
    </submittedName>
</protein>
<evidence type="ECO:0000313" key="1">
    <source>
        <dbReference type="EMBL" id="KAJ9094991.1"/>
    </source>
</evidence>
<reference evidence="1" key="1">
    <citation type="submission" date="2023-04" db="EMBL/GenBank/DDBJ databases">
        <title>Draft Genome sequencing of Naganishia species isolated from polar environments using Oxford Nanopore Technology.</title>
        <authorList>
            <person name="Leo P."/>
            <person name="Venkateswaran K."/>
        </authorList>
    </citation>
    <scope>NUCLEOTIDE SEQUENCE</scope>
    <source>
        <strain evidence="1">MNA-CCFEE 5423</strain>
    </source>
</reference>
<comment type="caution">
    <text evidence="1">The sequence shown here is derived from an EMBL/GenBank/DDBJ whole genome shotgun (WGS) entry which is preliminary data.</text>
</comment>
<dbReference type="Proteomes" id="UP001227268">
    <property type="component" value="Unassembled WGS sequence"/>
</dbReference>
<gene>
    <name evidence="1" type="ORF">QFC21_005784</name>
</gene>
<evidence type="ECO:0000313" key="2">
    <source>
        <dbReference type="Proteomes" id="UP001227268"/>
    </source>
</evidence>
<name>A0ACC2V8L2_9TREE</name>
<keyword evidence="2" id="KW-1185">Reference proteome</keyword>
<proteinExistence type="predicted"/>